<organism evidence="2 3">
    <name type="scientific">Apiospora saccharicola</name>
    <dbReference type="NCBI Taxonomy" id="335842"/>
    <lineage>
        <taxon>Eukaryota</taxon>
        <taxon>Fungi</taxon>
        <taxon>Dikarya</taxon>
        <taxon>Ascomycota</taxon>
        <taxon>Pezizomycotina</taxon>
        <taxon>Sordariomycetes</taxon>
        <taxon>Xylariomycetidae</taxon>
        <taxon>Amphisphaeriales</taxon>
        <taxon>Apiosporaceae</taxon>
        <taxon>Apiospora</taxon>
    </lineage>
</organism>
<keyword evidence="3" id="KW-1185">Reference proteome</keyword>
<feature type="compositionally biased region" description="Low complexity" evidence="1">
    <location>
        <begin position="1442"/>
        <end position="1456"/>
    </location>
</feature>
<proteinExistence type="predicted"/>
<evidence type="ECO:0000313" key="3">
    <source>
        <dbReference type="Proteomes" id="UP001446871"/>
    </source>
</evidence>
<gene>
    <name evidence="2" type="ORF">PG996_005488</name>
</gene>
<protein>
    <submittedName>
        <fullName evidence="2">Uncharacterized protein</fullName>
    </submittedName>
</protein>
<feature type="region of interest" description="Disordered" evidence="1">
    <location>
        <begin position="1421"/>
        <end position="1458"/>
    </location>
</feature>
<feature type="region of interest" description="Disordered" evidence="1">
    <location>
        <begin position="1"/>
        <end position="53"/>
    </location>
</feature>
<dbReference type="EMBL" id="JAQQWM010000003">
    <property type="protein sequence ID" value="KAK8072140.1"/>
    <property type="molecule type" value="Genomic_DNA"/>
</dbReference>
<name>A0ABR1VPI7_9PEZI</name>
<evidence type="ECO:0000256" key="1">
    <source>
        <dbReference type="SAM" id="MobiDB-lite"/>
    </source>
</evidence>
<sequence>MAPKRKQYKRPSEPSDDTYGQEHPARRARYSSRASSKAPSDTTGTAKVRPDEVSPKVRIPAILHYLQDNDIDHTANWSSQLEEIIAYLEYADELRRHGHKDFDAQLEGDLFDCQVVIGVHKAYEKRNRGKTPYSETKLPAPKHQSHLAWYDGLLPCDMKTGEHKRISLIPREGARNNSPFHPINKNSDSQLYDLYFRTTRGQKLVETLTKLHRDESLLWQRDSGSEPNQELDGPNLAEVENSVYEECVTSQEGLVRNYPLYHDSSDKDEDIPAYKAVKQRGWRRAALQQLLQLFNNQENRAVNTPWRRVALPAPVKERKELPFHTAARLRNRAEVDDGVKNAVTRGIGHSSEEPSPWVYWFSEYLEQSNVLSSYTRRNYMLASWNKRGAVAIPPNFQGPYTFSGRCVYDDNWLKVGRDCVLLRKNLKRTAGMHQPDCRFLPTLIEDIERGLSGFGPSTSLRPRPYVDFDPANDDTVLLLDEFDMAWLKFLMEPGSQPGLIKYSNKRPEDNLLILFDHRIQTLFNDTHQNMFWAKTESTDDYKGFPSYTSQKVPLTELLAIINRGGRKLGKEKGHLAWTASDLNDHDTDPPNTLYQFTLEEARFACIKLARLGRLFYEGPILEDVDEYVNSTEWDQDTQCRFYSTNDVNDWGHVGMHKTEIFPEQRIIWRHENEAAFSQFNRAYKKHTSSIFEPDPDDGPLKDFAAETLFKVGTYPEGGFEETRKSPIWEDIVPIDVAAAQELGVSERTSQFFRNLAFRLGRTIRHYQQLQQRTAKSPGLSRKELKSASETWRGMVRDVKGTAGLASYKPVRFTEVTDIIPRASPSHPAAQSEDLDTIFTAIRKGLINDSVQNYTQTYPSRPNFSIDEKGRTVKTFHRQNVWGWSEKVIREHHAPYVRERYFDVRRWPLHRQSEATQKMIRERKDENIHIQSPLAWYRYGIRVGPATKSAVCSENSIIDVLPSKQQQAAIELVKKFKQALVVSMRNANVSLSDEWELTINPPLKDPWKLLDAARSLEPIVRPTSKFIPGPPTFPMGDTLLKQIQISQELESILDPPSNSLGTKLLNQFTSWFAPEPDRIPLLPEIDENRAPRSNPRKRRLPSAFLSEIEPAQKVAALSDPFKDRAPVRPSPFNNVRGPRIIESGRRPIPTRPGLGPNPNDPESAEEKELRRRETVEAMATLLRGKVVDQLQVAAEAAAEAPPPPEWKVKPKARNVFKGDEIPIVEIVRNDVGAAATAGEGKGAATKKKVAFDMAKGKKAEERYVWPASVQRPRYSIVQDDGREVVMIDQDELGGLERAVKAPSAQWPAAEVNPPNIILRFNPSEQVQKGGGFRPLANPLANPLAETESNYEVPVKKQQPTAPVFTFGSQPPSGSPLNRRASGTASGKHSKSDHFFCVPTSVPGSQTTSLSRSSTTASTTATVYIPPQNSGAPVTTVDITPPVSEGSSRETSTSRGSSIRVTGDTLCQLPSGEEIDVSDVPATDANCKPRHIAIRFWCALQKMAFPHGYRVVPTPGRLNHCGVHAMVISMRKQLPTMPGVNEVTYEKLLALGLDPRVQARLGDIGADFTRGFDSQMNFSIDILTAMLEGWGAKWGIRLHLGIVYPMASRRDPFVILNEQPDKALEDYIVWIHSADATVRGARDGVTDAESIQEDLKLDRTVYNHFSGLMPQPAPRTSERLRGR</sequence>
<dbReference type="Proteomes" id="UP001446871">
    <property type="component" value="Unassembled WGS sequence"/>
</dbReference>
<feature type="region of interest" description="Disordered" evidence="1">
    <location>
        <begin position="1121"/>
        <end position="1170"/>
    </location>
</feature>
<feature type="compositionally biased region" description="Polar residues" evidence="1">
    <location>
        <begin position="1365"/>
        <end position="1385"/>
    </location>
</feature>
<evidence type="ECO:0000313" key="2">
    <source>
        <dbReference type="EMBL" id="KAK8072140.1"/>
    </source>
</evidence>
<reference evidence="2 3" key="1">
    <citation type="submission" date="2023-01" db="EMBL/GenBank/DDBJ databases">
        <title>Analysis of 21 Apiospora genomes using comparative genomics revels a genus with tremendous synthesis potential of carbohydrate active enzymes and secondary metabolites.</title>
        <authorList>
            <person name="Sorensen T."/>
        </authorList>
    </citation>
    <scope>NUCLEOTIDE SEQUENCE [LARGE SCALE GENOMIC DNA]</scope>
    <source>
        <strain evidence="2 3">CBS 83171</strain>
    </source>
</reference>
<comment type="caution">
    <text evidence="2">The sequence shown here is derived from an EMBL/GenBank/DDBJ whole genome shotgun (WGS) entry which is preliminary data.</text>
</comment>
<accession>A0ABR1VPI7</accession>
<feature type="region of interest" description="Disordered" evidence="1">
    <location>
        <begin position="1360"/>
        <end position="1390"/>
    </location>
</feature>